<dbReference type="OrthoDB" id="2455329at2"/>
<evidence type="ECO:0008006" key="3">
    <source>
        <dbReference type="Google" id="ProtNLM"/>
    </source>
</evidence>
<name>A0A4P6ZX13_9BACL</name>
<keyword evidence="2" id="KW-1185">Reference proteome</keyword>
<dbReference type="EMBL" id="CP038015">
    <property type="protein sequence ID" value="QBP40971.1"/>
    <property type="molecule type" value="Genomic_DNA"/>
</dbReference>
<dbReference type="AlphaFoldDB" id="A0A4P6ZX13"/>
<proteinExistence type="predicted"/>
<dbReference type="KEGG" id="panc:E2636_07445"/>
<evidence type="ECO:0000313" key="1">
    <source>
        <dbReference type="EMBL" id="QBP40971.1"/>
    </source>
</evidence>
<dbReference type="Proteomes" id="UP000294292">
    <property type="component" value="Chromosome"/>
</dbReference>
<evidence type="ECO:0000313" key="2">
    <source>
        <dbReference type="Proteomes" id="UP000294292"/>
    </source>
</evidence>
<sequence length="90" mass="10562">MAFELKEEGFRLKDVLKQVDIPEATYHYHINQMNNEDPNQEWKELISALFHKHEGRYGISKRPTLDFVLAPLDQAIKIIKLKTKLIAKSQ</sequence>
<dbReference type="RefSeq" id="WP_134209631.1">
    <property type="nucleotide sequence ID" value="NZ_CP038015.1"/>
</dbReference>
<protein>
    <recommendedName>
        <fullName evidence="3">HTH-like domain-containing protein</fullName>
    </recommendedName>
</protein>
<gene>
    <name evidence="1" type="ORF">E2636_07445</name>
</gene>
<reference evidence="1 2" key="1">
    <citation type="submission" date="2019-03" db="EMBL/GenBank/DDBJ databases">
        <title>Complete genome sequence of Paenisporosarcina antarctica CGMCC 1.6503T.</title>
        <authorList>
            <person name="Rong J.-C."/>
            <person name="Chi N.-Y."/>
            <person name="Zhang Q.-F."/>
        </authorList>
    </citation>
    <scope>NUCLEOTIDE SEQUENCE [LARGE SCALE GENOMIC DNA]</scope>
    <source>
        <strain evidence="1 2">CGMCC 1.6503</strain>
    </source>
</reference>
<accession>A0A4P6ZX13</accession>
<organism evidence="1 2">
    <name type="scientific">Paenisporosarcina antarctica</name>
    <dbReference type="NCBI Taxonomy" id="417367"/>
    <lineage>
        <taxon>Bacteria</taxon>
        <taxon>Bacillati</taxon>
        <taxon>Bacillota</taxon>
        <taxon>Bacilli</taxon>
        <taxon>Bacillales</taxon>
        <taxon>Caryophanaceae</taxon>
        <taxon>Paenisporosarcina</taxon>
    </lineage>
</organism>